<evidence type="ECO:0000313" key="2">
    <source>
        <dbReference type="Proteomes" id="UP000593567"/>
    </source>
</evidence>
<accession>A0A7J7IT50</accession>
<comment type="caution">
    <text evidence="1">The sequence shown here is derived from an EMBL/GenBank/DDBJ whole genome shotgun (WGS) entry which is preliminary data.</text>
</comment>
<name>A0A7J7IT50_BUGNE</name>
<gene>
    <name evidence="1" type="ORF">EB796_024591</name>
</gene>
<reference evidence="1" key="1">
    <citation type="submission" date="2020-06" db="EMBL/GenBank/DDBJ databases">
        <title>Draft genome of Bugula neritina, a colonial animal packing powerful symbionts and potential medicines.</title>
        <authorList>
            <person name="Rayko M."/>
        </authorList>
    </citation>
    <scope>NUCLEOTIDE SEQUENCE [LARGE SCALE GENOMIC DNA]</scope>
    <source>
        <strain evidence="1">Kwan_BN1</strain>
    </source>
</reference>
<evidence type="ECO:0000313" key="1">
    <source>
        <dbReference type="EMBL" id="KAF6017102.1"/>
    </source>
</evidence>
<keyword evidence="2" id="KW-1185">Reference proteome</keyword>
<sequence length="144" mass="16387">MAEGEHVDPASPGARGGLSSLFENYLKMSRFNLTETELLNKCLIQKNVTPSVPLLAEHSVLSDELLLINGDITEVDEEKLLQDLDGDSDFSETVSEFSSLSLTNSKLKCRRRDRWVRARQKKESISKTPLIHKFRIKIWLTTRL</sequence>
<dbReference type="AlphaFoldDB" id="A0A7J7IT50"/>
<proteinExistence type="predicted"/>
<dbReference type="Proteomes" id="UP000593567">
    <property type="component" value="Unassembled WGS sequence"/>
</dbReference>
<organism evidence="1 2">
    <name type="scientific">Bugula neritina</name>
    <name type="common">Brown bryozoan</name>
    <name type="synonym">Sertularia neritina</name>
    <dbReference type="NCBI Taxonomy" id="10212"/>
    <lineage>
        <taxon>Eukaryota</taxon>
        <taxon>Metazoa</taxon>
        <taxon>Spiralia</taxon>
        <taxon>Lophotrochozoa</taxon>
        <taxon>Bryozoa</taxon>
        <taxon>Gymnolaemata</taxon>
        <taxon>Cheilostomatida</taxon>
        <taxon>Flustrina</taxon>
        <taxon>Buguloidea</taxon>
        <taxon>Bugulidae</taxon>
        <taxon>Bugula</taxon>
    </lineage>
</organism>
<protein>
    <submittedName>
        <fullName evidence="1">Uncharacterized protein</fullName>
    </submittedName>
</protein>
<dbReference type="EMBL" id="VXIV02003431">
    <property type="protein sequence ID" value="KAF6017102.1"/>
    <property type="molecule type" value="Genomic_DNA"/>
</dbReference>